<evidence type="ECO:0000313" key="2">
    <source>
        <dbReference type="WBParaSite" id="nRc.2.0.1.t39927-RA"/>
    </source>
</evidence>
<proteinExistence type="predicted"/>
<reference evidence="2" key="1">
    <citation type="submission" date="2022-11" db="UniProtKB">
        <authorList>
            <consortium name="WormBaseParasite"/>
        </authorList>
    </citation>
    <scope>IDENTIFICATION</scope>
</reference>
<name>A0A915KM57_ROMCU</name>
<keyword evidence="1" id="KW-1185">Reference proteome</keyword>
<dbReference type="WBParaSite" id="nRc.2.0.1.t39927-RA">
    <property type="protein sequence ID" value="nRc.2.0.1.t39927-RA"/>
    <property type="gene ID" value="nRc.2.0.1.g39927"/>
</dbReference>
<sequence length="66" mass="7518">MDVKDISGGPRGVILPFVQNGTVDETKLFGASSLYAIDEYYTRRIRGFQSVEEYLYWSSSGRLIHQ</sequence>
<dbReference type="AlphaFoldDB" id="A0A915KM57"/>
<evidence type="ECO:0000313" key="1">
    <source>
        <dbReference type="Proteomes" id="UP000887565"/>
    </source>
</evidence>
<protein>
    <submittedName>
        <fullName evidence="2">Uncharacterized protein</fullName>
    </submittedName>
</protein>
<organism evidence="1 2">
    <name type="scientific">Romanomermis culicivorax</name>
    <name type="common">Nematode worm</name>
    <dbReference type="NCBI Taxonomy" id="13658"/>
    <lineage>
        <taxon>Eukaryota</taxon>
        <taxon>Metazoa</taxon>
        <taxon>Ecdysozoa</taxon>
        <taxon>Nematoda</taxon>
        <taxon>Enoplea</taxon>
        <taxon>Dorylaimia</taxon>
        <taxon>Mermithida</taxon>
        <taxon>Mermithoidea</taxon>
        <taxon>Mermithidae</taxon>
        <taxon>Romanomermis</taxon>
    </lineage>
</organism>
<dbReference type="Proteomes" id="UP000887565">
    <property type="component" value="Unplaced"/>
</dbReference>
<accession>A0A915KM57</accession>